<dbReference type="InterPro" id="IPR001932">
    <property type="entry name" value="PPM-type_phosphatase-like_dom"/>
</dbReference>
<keyword evidence="2" id="KW-0812">Transmembrane</keyword>
<dbReference type="Gene3D" id="3.60.40.10">
    <property type="entry name" value="PPM-type phosphatase domain"/>
    <property type="match status" value="1"/>
</dbReference>
<feature type="transmembrane region" description="Helical" evidence="2">
    <location>
        <begin position="52"/>
        <end position="81"/>
    </location>
</feature>
<organism evidence="4 5">
    <name type="scientific">Catenulispora acidiphila (strain DSM 44928 / JCM 14897 / NBRC 102108 / NRRL B-24433 / ID139908)</name>
    <dbReference type="NCBI Taxonomy" id="479433"/>
    <lineage>
        <taxon>Bacteria</taxon>
        <taxon>Bacillati</taxon>
        <taxon>Actinomycetota</taxon>
        <taxon>Actinomycetes</taxon>
        <taxon>Catenulisporales</taxon>
        <taxon>Catenulisporaceae</taxon>
        <taxon>Catenulispora</taxon>
    </lineage>
</organism>
<dbReference type="SUPFAM" id="SSF81606">
    <property type="entry name" value="PP2C-like"/>
    <property type="match status" value="1"/>
</dbReference>
<keyword evidence="2" id="KW-0472">Membrane</keyword>
<dbReference type="GO" id="GO:0016791">
    <property type="term" value="F:phosphatase activity"/>
    <property type="evidence" value="ECO:0007669"/>
    <property type="project" value="TreeGrafter"/>
</dbReference>
<feature type="transmembrane region" description="Helical" evidence="2">
    <location>
        <begin position="21"/>
        <end position="40"/>
    </location>
</feature>
<dbReference type="Proteomes" id="UP000000851">
    <property type="component" value="Chromosome"/>
</dbReference>
<reference evidence="4 5" key="1">
    <citation type="journal article" date="2009" name="Stand. Genomic Sci.">
        <title>Complete genome sequence of Catenulispora acidiphila type strain (ID 139908).</title>
        <authorList>
            <person name="Copeland A."/>
            <person name="Lapidus A."/>
            <person name="Glavina Del Rio T."/>
            <person name="Nolan M."/>
            <person name="Lucas S."/>
            <person name="Chen F."/>
            <person name="Tice H."/>
            <person name="Cheng J.F."/>
            <person name="Bruce D."/>
            <person name="Goodwin L."/>
            <person name="Pitluck S."/>
            <person name="Mikhailova N."/>
            <person name="Pati A."/>
            <person name="Ivanova N."/>
            <person name="Mavromatis K."/>
            <person name="Chen A."/>
            <person name="Palaniappan K."/>
            <person name="Chain P."/>
            <person name="Land M."/>
            <person name="Hauser L."/>
            <person name="Chang Y.J."/>
            <person name="Jeffries C.D."/>
            <person name="Chertkov O."/>
            <person name="Brettin T."/>
            <person name="Detter J.C."/>
            <person name="Han C."/>
            <person name="Ali Z."/>
            <person name="Tindall B.J."/>
            <person name="Goker M."/>
            <person name="Bristow J."/>
            <person name="Eisen J.A."/>
            <person name="Markowitz V."/>
            <person name="Hugenholtz P."/>
            <person name="Kyrpides N.C."/>
            <person name="Klenk H.P."/>
        </authorList>
    </citation>
    <scope>NUCLEOTIDE SEQUENCE [LARGE SCALE GENOMIC DNA]</scope>
    <source>
        <strain evidence="5">DSM 44928 / JCM 14897 / NBRC 102108 / NRRL B-24433 / ID139908</strain>
    </source>
</reference>
<dbReference type="PANTHER" id="PTHR43156:SF2">
    <property type="entry name" value="STAGE II SPORULATION PROTEIN E"/>
    <property type="match status" value="1"/>
</dbReference>
<dbReference type="AlphaFoldDB" id="C7QER6"/>
<feature type="transmembrane region" description="Helical" evidence="2">
    <location>
        <begin position="93"/>
        <end position="111"/>
    </location>
</feature>
<dbReference type="eggNOG" id="COG2208">
    <property type="taxonomic scope" value="Bacteria"/>
</dbReference>
<dbReference type="Pfam" id="PF07228">
    <property type="entry name" value="SpoIIE"/>
    <property type="match status" value="1"/>
</dbReference>
<name>C7QER6_CATAD</name>
<sequence length="391" mass="42108" precursor="true">MRIHSIRSVSLNPAPTGPKEFRAGLALLIIVCAIVFADALTPAWFHSRSLLLLVPVAAALTSSVLITTLTVAGAMGAFAYLGWSRPGAAFTSGYVILLVGCLVAALFVAAVREQQRRRLVVSDQVARAVQRAVLRPLPSMVADLRVAEAYLPAAEGALIGGDWYDVQPSRYGVRVVIGDVSGKGLDAIDASAALLGTFRDAGYHEASLQEVARRLEVCMQRHNVWARTVEGREYDGFATALLLNFSDGHMDVIDFGHVPALVVNVRDGAPTEVEFDSALPLGLGELAVGPPAVKRLPFRVGDLLVLVTDGVTESRDVVGDFYPLIDRLRAMAVDGPGPDRLCDALIADVSRYRRRGPADDAAIMVIQREAAVMIEQDSDARRLYEAPPMDW</sequence>
<protein>
    <submittedName>
        <fullName evidence="4">Protein serine/threonine phosphatase</fullName>
    </submittedName>
</protein>
<keyword evidence="5" id="KW-1185">Reference proteome</keyword>
<keyword evidence="1" id="KW-0378">Hydrolase</keyword>
<dbReference type="KEGG" id="cai:Caci_3955"/>
<accession>C7QER6</accession>
<evidence type="ECO:0000313" key="5">
    <source>
        <dbReference type="Proteomes" id="UP000000851"/>
    </source>
</evidence>
<evidence type="ECO:0000313" key="4">
    <source>
        <dbReference type="EMBL" id="ACU72836.1"/>
    </source>
</evidence>
<feature type="domain" description="PPM-type phosphatase" evidence="3">
    <location>
        <begin position="144"/>
        <end position="368"/>
    </location>
</feature>
<dbReference type="InterPro" id="IPR052016">
    <property type="entry name" value="Bact_Sigma-Reg"/>
</dbReference>
<dbReference type="PANTHER" id="PTHR43156">
    <property type="entry name" value="STAGE II SPORULATION PROTEIN E-RELATED"/>
    <property type="match status" value="1"/>
</dbReference>
<dbReference type="STRING" id="479433.Caci_3955"/>
<proteinExistence type="predicted"/>
<dbReference type="SMART" id="SM00331">
    <property type="entry name" value="PP2C_SIG"/>
    <property type="match status" value="1"/>
</dbReference>
<keyword evidence="2" id="KW-1133">Transmembrane helix</keyword>
<evidence type="ECO:0000259" key="3">
    <source>
        <dbReference type="SMART" id="SM00331"/>
    </source>
</evidence>
<dbReference type="InParanoid" id="C7QER6"/>
<evidence type="ECO:0000256" key="1">
    <source>
        <dbReference type="ARBA" id="ARBA00022801"/>
    </source>
</evidence>
<dbReference type="InterPro" id="IPR036457">
    <property type="entry name" value="PPM-type-like_dom_sf"/>
</dbReference>
<gene>
    <name evidence="4" type="ordered locus">Caci_3955</name>
</gene>
<evidence type="ECO:0000256" key="2">
    <source>
        <dbReference type="SAM" id="Phobius"/>
    </source>
</evidence>
<dbReference type="HOGENOM" id="CLU_045535_1_1_11"/>
<dbReference type="EMBL" id="CP001700">
    <property type="protein sequence ID" value="ACU72836.1"/>
    <property type="molecule type" value="Genomic_DNA"/>
</dbReference>